<comment type="caution">
    <text evidence="1">The sequence shown here is derived from an EMBL/GenBank/DDBJ whole genome shotgun (WGS) entry which is preliminary data.</text>
</comment>
<dbReference type="Proteomes" id="UP001046870">
    <property type="component" value="Chromosome 20"/>
</dbReference>
<proteinExistence type="predicted"/>
<keyword evidence="2" id="KW-1185">Reference proteome</keyword>
<dbReference type="AlphaFoldDB" id="A0A9D3SW76"/>
<accession>A0A9D3SW76</accession>
<sequence length="83" mass="9356">MNKNRSYLYYGFFFPKGICNELCKGGRTCAARMKPRTRRNATHFGELSGALEMVWSYKRVSRRLSPGSACSSALFTLPQVLIG</sequence>
<name>A0A9D3SW76_MEGAT</name>
<evidence type="ECO:0000313" key="1">
    <source>
        <dbReference type="EMBL" id="KAG7458463.1"/>
    </source>
</evidence>
<protein>
    <submittedName>
        <fullName evidence="1">Uncharacterized protein</fullName>
    </submittedName>
</protein>
<gene>
    <name evidence="1" type="ORF">MATL_G00220420</name>
</gene>
<reference evidence="1" key="1">
    <citation type="submission" date="2021-01" db="EMBL/GenBank/DDBJ databases">
        <authorList>
            <person name="Zahm M."/>
            <person name="Roques C."/>
            <person name="Cabau C."/>
            <person name="Klopp C."/>
            <person name="Donnadieu C."/>
            <person name="Jouanno E."/>
            <person name="Lampietro C."/>
            <person name="Louis A."/>
            <person name="Herpin A."/>
            <person name="Echchiki A."/>
            <person name="Berthelot C."/>
            <person name="Parey E."/>
            <person name="Roest-Crollius H."/>
            <person name="Braasch I."/>
            <person name="Postlethwait J."/>
            <person name="Bobe J."/>
            <person name="Montfort J."/>
            <person name="Bouchez O."/>
            <person name="Begum T."/>
            <person name="Mejri S."/>
            <person name="Adams A."/>
            <person name="Chen W.-J."/>
            <person name="Guiguen Y."/>
        </authorList>
    </citation>
    <scope>NUCLEOTIDE SEQUENCE</scope>
    <source>
        <strain evidence="1">YG-15Mar2019-1</strain>
        <tissue evidence="1">Brain</tissue>
    </source>
</reference>
<organism evidence="1 2">
    <name type="scientific">Megalops atlanticus</name>
    <name type="common">Tarpon</name>
    <name type="synonym">Clupea gigantea</name>
    <dbReference type="NCBI Taxonomy" id="7932"/>
    <lineage>
        <taxon>Eukaryota</taxon>
        <taxon>Metazoa</taxon>
        <taxon>Chordata</taxon>
        <taxon>Craniata</taxon>
        <taxon>Vertebrata</taxon>
        <taxon>Euteleostomi</taxon>
        <taxon>Actinopterygii</taxon>
        <taxon>Neopterygii</taxon>
        <taxon>Teleostei</taxon>
        <taxon>Elopiformes</taxon>
        <taxon>Megalopidae</taxon>
        <taxon>Megalops</taxon>
    </lineage>
</organism>
<evidence type="ECO:0000313" key="2">
    <source>
        <dbReference type="Proteomes" id="UP001046870"/>
    </source>
</evidence>
<dbReference type="EMBL" id="JAFDVH010000020">
    <property type="protein sequence ID" value="KAG7458463.1"/>
    <property type="molecule type" value="Genomic_DNA"/>
</dbReference>